<reference evidence="12 13" key="1">
    <citation type="submission" date="2019-03" db="EMBL/GenBank/DDBJ databases">
        <title>Genomics of glacier-inhabiting Cryobacterium strains.</title>
        <authorList>
            <person name="Liu Q."/>
            <person name="Xin Y.-H."/>
        </authorList>
    </citation>
    <scope>NUCLEOTIDE SEQUENCE [LARGE SCALE GENOMIC DNA]</scope>
    <source>
        <strain evidence="12 13">Hh4</strain>
    </source>
</reference>
<dbReference type="GO" id="GO:0006508">
    <property type="term" value="P:proteolysis"/>
    <property type="evidence" value="ECO:0007669"/>
    <property type="project" value="UniProtKB-KW"/>
</dbReference>
<keyword evidence="6 9" id="KW-0378">Hydrolase</keyword>
<keyword evidence="8 9" id="KW-0472">Membrane</keyword>
<evidence type="ECO:0000256" key="1">
    <source>
        <dbReference type="ARBA" id="ARBA00006139"/>
    </source>
</evidence>
<evidence type="ECO:0000256" key="3">
    <source>
        <dbReference type="ARBA" id="ARBA00022670"/>
    </source>
</evidence>
<evidence type="ECO:0000313" key="13">
    <source>
        <dbReference type="Proteomes" id="UP000298313"/>
    </source>
</evidence>
<keyword evidence="7 9" id="KW-1133">Transmembrane helix</keyword>
<keyword evidence="3 9" id="KW-0645">Protease</keyword>
<dbReference type="RefSeq" id="WP_134522404.1">
    <property type="nucleotide sequence ID" value="NZ_SOHH01000031.1"/>
</dbReference>
<dbReference type="NCBIfam" id="TIGR00077">
    <property type="entry name" value="lspA"/>
    <property type="match status" value="1"/>
</dbReference>
<evidence type="ECO:0000256" key="4">
    <source>
        <dbReference type="ARBA" id="ARBA00022692"/>
    </source>
</evidence>
<evidence type="ECO:0000256" key="2">
    <source>
        <dbReference type="ARBA" id="ARBA00022475"/>
    </source>
</evidence>
<comment type="subcellular location">
    <subcellularLocation>
        <location evidence="9">Cell membrane</location>
        <topology evidence="9">Multi-pass membrane protein</topology>
    </subcellularLocation>
</comment>
<dbReference type="InterPro" id="IPR001872">
    <property type="entry name" value="Peptidase_A8"/>
</dbReference>
<dbReference type="AlphaFoldDB" id="A0A4R9BFM7"/>
<keyword evidence="5 9" id="KW-0064">Aspartyl protease</keyword>
<dbReference type="PANTHER" id="PTHR33695:SF1">
    <property type="entry name" value="LIPOPROTEIN SIGNAL PEPTIDASE"/>
    <property type="match status" value="1"/>
</dbReference>
<name>A0A4R9BFM7_9MICO</name>
<dbReference type="GO" id="GO:0004190">
    <property type="term" value="F:aspartic-type endopeptidase activity"/>
    <property type="evidence" value="ECO:0007669"/>
    <property type="project" value="UniProtKB-UniRule"/>
</dbReference>
<evidence type="ECO:0000256" key="11">
    <source>
        <dbReference type="SAM" id="MobiDB-lite"/>
    </source>
</evidence>
<feature type="active site" evidence="9">
    <location>
        <position position="129"/>
    </location>
</feature>
<dbReference type="HAMAP" id="MF_00161">
    <property type="entry name" value="LspA"/>
    <property type="match status" value="1"/>
</dbReference>
<keyword evidence="13" id="KW-1185">Reference proteome</keyword>
<sequence>MAPKDRAKKRSSALIVLVLVALGIYALDQLSKYLVVTGLSEGDTVRVLNDVLQLHFVRNPGAAFSLATGMTWIFSIIAVAVVVFIVWFAGRIRSLAWGLVFGLLLGGVLGNLTDRLLREPSFGLGHVVDFISTPWLIPAIYNVADMSIVASMIIFMWLTIRGVGLDGRRAPAAQPAATDAAAPEPAAPDAPAPAPTQLAP</sequence>
<comment type="caution">
    <text evidence="12">The sequence shown here is derived from an EMBL/GenBank/DDBJ whole genome shotgun (WGS) entry which is preliminary data.</text>
</comment>
<comment type="function">
    <text evidence="9">This protein specifically catalyzes the removal of signal peptides from prolipoproteins.</text>
</comment>
<comment type="pathway">
    <text evidence="9">Protein modification; lipoprotein biosynthesis (signal peptide cleavage).</text>
</comment>
<comment type="catalytic activity">
    <reaction evidence="9">
        <text>Release of signal peptides from bacterial membrane prolipoproteins. Hydrolyzes -Xaa-Yaa-Zaa-|-(S,diacylglyceryl)Cys-, in which Xaa is hydrophobic (preferably Leu), and Yaa (Ala or Ser) and Zaa (Gly or Ala) have small, neutral side chains.</text>
        <dbReference type="EC" id="3.4.23.36"/>
    </reaction>
</comment>
<evidence type="ECO:0000313" key="12">
    <source>
        <dbReference type="EMBL" id="TFD81624.1"/>
    </source>
</evidence>
<dbReference type="PANTHER" id="PTHR33695">
    <property type="entry name" value="LIPOPROTEIN SIGNAL PEPTIDASE"/>
    <property type="match status" value="1"/>
</dbReference>
<dbReference type="EMBL" id="SOHH01000031">
    <property type="protein sequence ID" value="TFD81624.1"/>
    <property type="molecule type" value="Genomic_DNA"/>
</dbReference>
<keyword evidence="2 9" id="KW-1003">Cell membrane</keyword>
<feature type="transmembrane region" description="Helical" evidence="9">
    <location>
        <begin position="62"/>
        <end position="88"/>
    </location>
</feature>
<dbReference type="PRINTS" id="PR00781">
    <property type="entry name" value="LIPOSIGPTASE"/>
</dbReference>
<evidence type="ECO:0000256" key="6">
    <source>
        <dbReference type="ARBA" id="ARBA00022801"/>
    </source>
</evidence>
<feature type="transmembrane region" description="Helical" evidence="9">
    <location>
        <begin position="95"/>
        <end position="113"/>
    </location>
</feature>
<comment type="similarity">
    <text evidence="1 9 10">Belongs to the peptidase A8 family.</text>
</comment>
<feature type="compositionally biased region" description="Pro residues" evidence="11">
    <location>
        <begin position="185"/>
        <end position="194"/>
    </location>
</feature>
<evidence type="ECO:0000256" key="8">
    <source>
        <dbReference type="ARBA" id="ARBA00023136"/>
    </source>
</evidence>
<dbReference type="GO" id="GO:0005886">
    <property type="term" value="C:plasma membrane"/>
    <property type="evidence" value="ECO:0007669"/>
    <property type="project" value="UniProtKB-SubCell"/>
</dbReference>
<dbReference type="OrthoDB" id="4308908at2"/>
<dbReference type="UniPathway" id="UPA00665"/>
<proteinExistence type="inferred from homology"/>
<feature type="active site" evidence="9">
    <location>
        <position position="145"/>
    </location>
</feature>
<evidence type="ECO:0000256" key="7">
    <source>
        <dbReference type="ARBA" id="ARBA00022989"/>
    </source>
</evidence>
<comment type="caution">
    <text evidence="9">Lacks conserved residue(s) required for the propagation of feature annotation.</text>
</comment>
<gene>
    <name evidence="9 12" type="primary">lspA</name>
    <name evidence="12" type="ORF">E3T48_03115</name>
</gene>
<evidence type="ECO:0000256" key="5">
    <source>
        <dbReference type="ARBA" id="ARBA00022750"/>
    </source>
</evidence>
<evidence type="ECO:0000256" key="9">
    <source>
        <dbReference type="HAMAP-Rule" id="MF_00161"/>
    </source>
</evidence>
<protein>
    <recommendedName>
        <fullName evidence="9">Lipoprotein signal peptidase</fullName>
        <ecNumber evidence="9">3.4.23.36</ecNumber>
    </recommendedName>
    <alternativeName>
        <fullName evidence="9">Prolipoprotein signal peptidase</fullName>
    </alternativeName>
    <alternativeName>
        <fullName evidence="9">Signal peptidase II</fullName>
        <shortName evidence="9">SPase II</shortName>
    </alternativeName>
</protein>
<dbReference type="EC" id="3.4.23.36" evidence="9"/>
<feature type="region of interest" description="Disordered" evidence="11">
    <location>
        <begin position="174"/>
        <end position="200"/>
    </location>
</feature>
<dbReference type="Pfam" id="PF01252">
    <property type="entry name" value="Peptidase_A8"/>
    <property type="match status" value="1"/>
</dbReference>
<evidence type="ECO:0000256" key="10">
    <source>
        <dbReference type="RuleBase" id="RU004181"/>
    </source>
</evidence>
<keyword evidence="4 9" id="KW-0812">Transmembrane</keyword>
<feature type="transmembrane region" description="Helical" evidence="9">
    <location>
        <begin position="139"/>
        <end position="160"/>
    </location>
</feature>
<dbReference type="Proteomes" id="UP000298313">
    <property type="component" value="Unassembled WGS sequence"/>
</dbReference>
<feature type="compositionally biased region" description="Low complexity" evidence="11">
    <location>
        <begin position="174"/>
        <end position="184"/>
    </location>
</feature>
<accession>A0A4R9BFM7</accession>
<organism evidence="12 13">
    <name type="scientific">Cryobacterium fucosi</name>
    <dbReference type="NCBI Taxonomy" id="1259157"/>
    <lineage>
        <taxon>Bacteria</taxon>
        <taxon>Bacillati</taxon>
        <taxon>Actinomycetota</taxon>
        <taxon>Actinomycetes</taxon>
        <taxon>Micrococcales</taxon>
        <taxon>Microbacteriaceae</taxon>
        <taxon>Cryobacterium</taxon>
    </lineage>
</organism>